<dbReference type="PANTHER" id="PTHR46913">
    <property type="entry name" value="RING-H2 FINGER PROTEIN ATL16"/>
    <property type="match status" value="1"/>
</dbReference>
<sequence length="274" mass="30254">MDFAVPNGGGGAHEISHQRYALSGKSTLRTFVILLFTILFMAIFFIFIYWRVRRSPAGRSRRRRRHLVFAGESQPHPLPASNRGLDLSILKSLSLILFRSDTEDYQMECTICLNGFAEEEKIRKLPLCGHPFHPDCIDMWLYSHSNCPLCRSAIQEVKEAVKLAADPTSAAVEGSPLPDPYSSSSNYGSGELLTELPARGAEGTSVGEEREASHSASQILMTWPNCRIDFVRRLLMREIRANCTRSSVAEIDLEGGGRAAPLPLPLPPAAAVAE</sequence>
<keyword evidence="7" id="KW-0479">Metal-binding</keyword>
<keyword evidence="12 14" id="KW-0472">Membrane</keyword>
<keyword evidence="5 16" id="KW-0808">Transferase</keyword>
<evidence type="ECO:0000256" key="3">
    <source>
        <dbReference type="ARBA" id="ARBA00004906"/>
    </source>
</evidence>
<keyword evidence="17" id="KW-1185">Reference proteome</keyword>
<evidence type="ECO:0000256" key="12">
    <source>
        <dbReference type="ARBA" id="ARBA00023136"/>
    </source>
</evidence>
<keyword evidence="16" id="KW-0012">Acyltransferase</keyword>
<keyword evidence="6 14" id="KW-0812">Transmembrane</keyword>
<evidence type="ECO:0000256" key="5">
    <source>
        <dbReference type="ARBA" id="ARBA00022679"/>
    </source>
</evidence>
<dbReference type="PROSITE" id="PS50089">
    <property type="entry name" value="ZF_RING_2"/>
    <property type="match status" value="1"/>
</dbReference>
<evidence type="ECO:0000256" key="14">
    <source>
        <dbReference type="SAM" id="Phobius"/>
    </source>
</evidence>
<dbReference type="CDD" id="cd16461">
    <property type="entry name" value="RING-H2_EL5-like"/>
    <property type="match status" value="1"/>
</dbReference>
<comment type="catalytic activity">
    <reaction evidence="1">
        <text>S-ubiquitinyl-[E2 ubiquitin-conjugating enzyme]-L-cysteine + [acceptor protein]-L-lysine = [E2 ubiquitin-conjugating enzyme]-L-cysteine + N(6)-ubiquitinyl-[acceptor protein]-L-lysine.</text>
        <dbReference type="EC" id="2.3.2.27"/>
    </reaction>
</comment>
<comment type="subcellular location">
    <subcellularLocation>
        <location evidence="2">Membrane</location>
        <topology evidence="2">Single-pass membrane protein</topology>
    </subcellularLocation>
</comment>
<dbReference type="Proteomes" id="UP000236161">
    <property type="component" value="Unassembled WGS sequence"/>
</dbReference>
<dbReference type="SUPFAM" id="SSF57850">
    <property type="entry name" value="RING/U-box"/>
    <property type="match status" value="1"/>
</dbReference>
<evidence type="ECO:0000256" key="7">
    <source>
        <dbReference type="ARBA" id="ARBA00022723"/>
    </source>
</evidence>
<dbReference type="GO" id="GO:0008270">
    <property type="term" value="F:zinc ion binding"/>
    <property type="evidence" value="ECO:0007669"/>
    <property type="project" value="UniProtKB-KW"/>
</dbReference>
<evidence type="ECO:0000256" key="10">
    <source>
        <dbReference type="ARBA" id="ARBA00022833"/>
    </source>
</evidence>
<dbReference type="GO" id="GO:0016567">
    <property type="term" value="P:protein ubiquitination"/>
    <property type="evidence" value="ECO:0007669"/>
    <property type="project" value="InterPro"/>
</dbReference>
<dbReference type="InterPro" id="IPR001841">
    <property type="entry name" value="Znf_RING"/>
</dbReference>
<dbReference type="GO" id="GO:0016020">
    <property type="term" value="C:membrane"/>
    <property type="evidence" value="ECO:0007669"/>
    <property type="project" value="UniProtKB-SubCell"/>
</dbReference>
<reference evidence="16 17" key="1">
    <citation type="journal article" date="2017" name="Nature">
        <title>The Apostasia genome and the evolution of orchids.</title>
        <authorList>
            <person name="Zhang G.Q."/>
            <person name="Liu K.W."/>
            <person name="Li Z."/>
            <person name="Lohaus R."/>
            <person name="Hsiao Y.Y."/>
            <person name="Niu S.C."/>
            <person name="Wang J.Y."/>
            <person name="Lin Y.C."/>
            <person name="Xu Q."/>
            <person name="Chen L.J."/>
            <person name="Yoshida K."/>
            <person name="Fujiwara S."/>
            <person name="Wang Z.W."/>
            <person name="Zhang Y.Q."/>
            <person name="Mitsuda N."/>
            <person name="Wang M."/>
            <person name="Liu G.H."/>
            <person name="Pecoraro L."/>
            <person name="Huang H.X."/>
            <person name="Xiao X.J."/>
            <person name="Lin M."/>
            <person name="Wu X.Y."/>
            <person name="Wu W.L."/>
            <person name="Chen Y.Y."/>
            <person name="Chang S.B."/>
            <person name="Sakamoto S."/>
            <person name="Ohme-Takagi M."/>
            <person name="Yagi M."/>
            <person name="Zeng S.J."/>
            <person name="Shen C.Y."/>
            <person name="Yeh C.M."/>
            <person name="Luo Y.B."/>
            <person name="Tsai W.C."/>
            <person name="Van de Peer Y."/>
            <person name="Liu Z.J."/>
        </authorList>
    </citation>
    <scope>NUCLEOTIDE SEQUENCE [LARGE SCALE GENOMIC DNA]</scope>
    <source>
        <strain evidence="17">cv. Shenzhen</strain>
        <tissue evidence="16">Stem</tissue>
    </source>
</reference>
<comment type="pathway">
    <text evidence="3">Protein modification; protein ubiquitination.</text>
</comment>
<dbReference type="OrthoDB" id="783777at2759"/>
<evidence type="ECO:0000256" key="9">
    <source>
        <dbReference type="ARBA" id="ARBA00022786"/>
    </source>
</evidence>
<proteinExistence type="predicted"/>
<keyword evidence="10" id="KW-0862">Zinc</keyword>
<keyword evidence="8 13" id="KW-0863">Zinc-finger</keyword>
<gene>
    <name evidence="16" type="primary">ATL2</name>
    <name evidence="16" type="ORF">AXF42_Ash013918</name>
</gene>
<evidence type="ECO:0000256" key="4">
    <source>
        <dbReference type="ARBA" id="ARBA00012483"/>
    </source>
</evidence>
<keyword evidence="9" id="KW-0833">Ubl conjugation pathway</keyword>
<evidence type="ECO:0000313" key="17">
    <source>
        <dbReference type="Proteomes" id="UP000236161"/>
    </source>
</evidence>
<evidence type="ECO:0000259" key="15">
    <source>
        <dbReference type="PROSITE" id="PS50089"/>
    </source>
</evidence>
<dbReference type="InterPro" id="IPR044600">
    <property type="entry name" value="ATL1/ATL16-like"/>
</dbReference>
<evidence type="ECO:0000256" key="2">
    <source>
        <dbReference type="ARBA" id="ARBA00004167"/>
    </source>
</evidence>
<evidence type="ECO:0000313" key="16">
    <source>
        <dbReference type="EMBL" id="PKA58412.1"/>
    </source>
</evidence>
<accession>A0A2I0ASA0</accession>
<dbReference type="PANTHER" id="PTHR46913:SF1">
    <property type="entry name" value="RING-H2 FINGER PROTEIN ATL16"/>
    <property type="match status" value="1"/>
</dbReference>
<evidence type="ECO:0000256" key="11">
    <source>
        <dbReference type="ARBA" id="ARBA00022989"/>
    </source>
</evidence>
<evidence type="ECO:0000256" key="13">
    <source>
        <dbReference type="PROSITE-ProRule" id="PRU00175"/>
    </source>
</evidence>
<keyword evidence="11 14" id="KW-1133">Transmembrane helix</keyword>
<name>A0A2I0ASA0_9ASPA</name>
<protein>
    <recommendedName>
        <fullName evidence="4">RING-type E3 ubiquitin transferase</fullName>
        <ecNumber evidence="4">2.3.2.27</ecNumber>
    </recommendedName>
</protein>
<dbReference type="Pfam" id="PF13639">
    <property type="entry name" value="zf-RING_2"/>
    <property type="match status" value="1"/>
</dbReference>
<dbReference type="EMBL" id="KZ451953">
    <property type="protein sequence ID" value="PKA58412.1"/>
    <property type="molecule type" value="Genomic_DNA"/>
</dbReference>
<dbReference type="InterPro" id="IPR013083">
    <property type="entry name" value="Znf_RING/FYVE/PHD"/>
</dbReference>
<dbReference type="EC" id="2.3.2.27" evidence="4"/>
<dbReference type="AlphaFoldDB" id="A0A2I0ASA0"/>
<dbReference type="Gene3D" id="3.30.40.10">
    <property type="entry name" value="Zinc/RING finger domain, C3HC4 (zinc finger)"/>
    <property type="match status" value="1"/>
</dbReference>
<evidence type="ECO:0000256" key="1">
    <source>
        <dbReference type="ARBA" id="ARBA00000900"/>
    </source>
</evidence>
<feature type="domain" description="RING-type" evidence="15">
    <location>
        <begin position="109"/>
        <end position="151"/>
    </location>
</feature>
<dbReference type="SMART" id="SM00184">
    <property type="entry name" value="RING"/>
    <property type="match status" value="1"/>
</dbReference>
<evidence type="ECO:0000256" key="6">
    <source>
        <dbReference type="ARBA" id="ARBA00022692"/>
    </source>
</evidence>
<organism evidence="16 17">
    <name type="scientific">Apostasia shenzhenica</name>
    <dbReference type="NCBI Taxonomy" id="1088818"/>
    <lineage>
        <taxon>Eukaryota</taxon>
        <taxon>Viridiplantae</taxon>
        <taxon>Streptophyta</taxon>
        <taxon>Embryophyta</taxon>
        <taxon>Tracheophyta</taxon>
        <taxon>Spermatophyta</taxon>
        <taxon>Magnoliopsida</taxon>
        <taxon>Liliopsida</taxon>
        <taxon>Asparagales</taxon>
        <taxon>Orchidaceae</taxon>
        <taxon>Apostasioideae</taxon>
        <taxon>Apostasia</taxon>
    </lineage>
</organism>
<feature type="transmembrane region" description="Helical" evidence="14">
    <location>
        <begin position="31"/>
        <end position="52"/>
    </location>
</feature>
<dbReference type="STRING" id="1088818.A0A2I0ASA0"/>
<dbReference type="GO" id="GO:0061630">
    <property type="term" value="F:ubiquitin protein ligase activity"/>
    <property type="evidence" value="ECO:0007669"/>
    <property type="project" value="UniProtKB-EC"/>
</dbReference>
<evidence type="ECO:0000256" key="8">
    <source>
        <dbReference type="ARBA" id="ARBA00022771"/>
    </source>
</evidence>